<evidence type="ECO:0000256" key="1">
    <source>
        <dbReference type="SAM" id="Phobius"/>
    </source>
</evidence>
<dbReference type="EMBL" id="JACHEU010000001">
    <property type="protein sequence ID" value="MBB6010810.1"/>
    <property type="molecule type" value="Genomic_DNA"/>
</dbReference>
<name>A0A7W9RYW3_9HYPH</name>
<feature type="transmembrane region" description="Helical" evidence="1">
    <location>
        <begin position="88"/>
        <end position="112"/>
    </location>
</feature>
<organism evidence="2 3">
    <name type="scientific">Aquamicrobium lusatiense</name>
    <dbReference type="NCBI Taxonomy" id="89772"/>
    <lineage>
        <taxon>Bacteria</taxon>
        <taxon>Pseudomonadati</taxon>
        <taxon>Pseudomonadota</taxon>
        <taxon>Alphaproteobacteria</taxon>
        <taxon>Hyphomicrobiales</taxon>
        <taxon>Phyllobacteriaceae</taxon>
        <taxon>Aquamicrobium</taxon>
    </lineage>
</organism>
<reference evidence="2 3" key="1">
    <citation type="submission" date="2020-08" db="EMBL/GenBank/DDBJ databases">
        <title>Genomic Encyclopedia of Type Strains, Phase IV (KMG-IV): sequencing the most valuable type-strain genomes for metagenomic binning, comparative biology and taxonomic classification.</title>
        <authorList>
            <person name="Goeker M."/>
        </authorList>
    </citation>
    <scope>NUCLEOTIDE SEQUENCE [LARGE SCALE GENOMIC DNA]</scope>
    <source>
        <strain evidence="2 3">DSM 11099</strain>
    </source>
</reference>
<evidence type="ECO:0000313" key="3">
    <source>
        <dbReference type="Proteomes" id="UP000533306"/>
    </source>
</evidence>
<comment type="caution">
    <text evidence="2">The sequence shown here is derived from an EMBL/GenBank/DDBJ whole genome shotgun (WGS) entry which is preliminary data.</text>
</comment>
<evidence type="ECO:0000313" key="2">
    <source>
        <dbReference type="EMBL" id="MBB6010810.1"/>
    </source>
</evidence>
<accession>A0A7W9RYW3</accession>
<keyword evidence="3" id="KW-1185">Reference proteome</keyword>
<dbReference type="RefSeq" id="WP_183824571.1">
    <property type="nucleotide sequence ID" value="NZ_JACHEU010000001.1"/>
</dbReference>
<protein>
    <recommendedName>
        <fullName evidence="4">Transmembrane protein</fullName>
    </recommendedName>
</protein>
<evidence type="ECO:0008006" key="4">
    <source>
        <dbReference type="Google" id="ProtNLM"/>
    </source>
</evidence>
<dbReference type="AlphaFoldDB" id="A0A7W9RYW3"/>
<sequence>MSEISIQAAFQTRQPLLPIEIERAFIDELGQSFSKIAISEKRGVKRIKGRIIPRIYAPVVSFTGVLEAETKDNKGRLQFTGRTHTNGWFWSMLLFLLLLFFPLVIILIIVYWQQTKKAVAGFEKARDRVQFKLNDW</sequence>
<keyword evidence="1" id="KW-1133">Transmembrane helix</keyword>
<proteinExistence type="predicted"/>
<dbReference type="Proteomes" id="UP000533306">
    <property type="component" value="Unassembled WGS sequence"/>
</dbReference>
<keyword evidence="1" id="KW-0472">Membrane</keyword>
<feature type="transmembrane region" description="Helical" evidence="1">
    <location>
        <begin position="51"/>
        <end position="68"/>
    </location>
</feature>
<keyword evidence="1" id="KW-0812">Transmembrane</keyword>
<gene>
    <name evidence="2" type="ORF">HNR59_000155</name>
</gene>